<gene>
    <name evidence="1" type="ORF">B5G41_04305</name>
</gene>
<comment type="caution">
    <text evidence="1">The sequence shown here is derived from an EMBL/GenBank/DDBJ whole genome shotgun (WGS) entry which is preliminary data.</text>
</comment>
<accession>A0A1Y3QZN2</accession>
<evidence type="ECO:0000313" key="1">
    <source>
        <dbReference type="EMBL" id="OUN04535.1"/>
    </source>
</evidence>
<sequence length="65" mass="7088">MAVFVRGGPYRFFPDPGLAGHASPVETEVVATAVFRLADEYRDVIGFTGAVRRWAMVFEEPTVAG</sequence>
<protein>
    <submittedName>
        <fullName evidence="1">Uncharacterized protein</fullName>
    </submittedName>
</protein>
<dbReference type="AlphaFoldDB" id="A0A1Y3QZN2"/>
<dbReference type="Proteomes" id="UP000195772">
    <property type="component" value="Unassembled WGS sequence"/>
</dbReference>
<organism evidence="1 2">
    <name type="scientific">Alistipes onderdonkii</name>
    <dbReference type="NCBI Taxonomy" id="328813"/>
    <lineage>
        <taxon>Bacteria</taxon>
        <taxon>Pseudomonadati</taxon>
        <taxon>Bacteroidota</taxon>
        <taxon>Bacteroidia</taxon>
        <taxon>Bacteroidales</taxon>
        <taxon>Rikenellaceae</taxon>
        <taxon>Alistipes</taxon>
    </lineage>
</organism>
<evidence type="ECO:0000313" key="2">
    <source>
        <dbReference type="Proteomes" id="UP000195772"/>
    </source>
</evidence>
<proteinExistence type="predicted"/>
<reference evidence="2" key="1">
    <citation type="submission" date="2017-04" db="EMBL/GenBank/DDBJ databases">
        <title>Function of individual gut microbiota members based on whole genome sequencing of pure cultures obtained from chicken caecum.</title>
        <authorList>
            <person name="Medvecky M."/>
            <person name="Cejkova D."/>
            <person name="Polansky O."/>
            <person name="Karasova D."/>
            <person name="Kubasova T."/>
            <person name="Cizek A."/>
            <person name="Rychlik I."/>
        </authorList>
    </citation>
    <scope>NUCLEOTIDE SEQUENCE [LARGE SCALE GENOMIC DNA]</scope>
    <source>
        <strain evidence="2">An90</strain>
    </source>
</reference>
<name>A0A1Y3QZN2_9BACT</name>
<dbReference type="EMBL" id="NFHB01000002">
    <property type="protein sequence ID" value="OUN04535.1"/>
    <property type="molecule type" value="Genomic_DNA"/>
</dbReference>